<feature type="domain" description="Treble clef zinc finger" evidence="1">
    <location>
        <begin position="390"/>
        <end position="443"/>
    </location>
</feature>
<feature type="domain" description="Treble clef zinc finger" evidence="1">
    <location>
        <begin position="162"/>
        <end position="218"/>
    </location>
</feature>
<dbReference type="AlphaFoldDB" id="A0A075G143"/>
<dbReference type="PANTHER" id="PTHR37317:SF1">
    <property type="entry name" value="ZINC-RIBBON DOMAIN-CONTAINING PROTEIN-RELATED"/>
    <property type="match status" value="1"/>
</dbReference>
<organism evidence="2">
    <name type="scientific">uncultured marine group II/III euryarchaeote AD1000_96_B04</name>
    <dbReference type="NCBI Taxonomy" id="1457829"/>
    <lineage>
        <taxon>Archaea</taxon>
        <taxon>Methanobacteriati</taxon>
        <taxon>Methanobacteriota</taxon>
        <taxon>environmental samples</taxon>
    </lineage>
</organism>
<protein>
    <recommendedName>
        <fullName evidence="1">Treble clef zinc finger domain-containing protein</fullName>
    </recommendedName>
</protein>
<name>A0A075G143_9EURY</name>
<evidence type="ECO:0000313" key="2">
    <source>
        <dbReference type="EMBL" id="AIE97234.1"/>
    </source>
</evidence>
<feature type="domain" description="Treble clef zinc finger" evidence="1">
    <location>
        <begin position="237"/>
        <end position="295"/>
    </location>
</feature>
<accession>A0A075G143</accession>
<dbReference type="Pfam" id="PF14311">
    <property type="entry name" value="DUF4379"/>
    <property type="match status" value="6"/>
</dbReference>
<feature type="domain" description="Treble clef zinc finger" evidence="1">
    <location>
        <begin position="88"/>
        <end position="145"/>
    </location>
</feature>
<feature type="domain" description="Treble clef zinc finger" evidence="1">
    <location>
        <begin position="314"/>
        <end position="374"/>
    </location>
</feature>
<feature type="domain" description="Treble clef zinc finger" evidence="1">
    <location>
        <begin position="15"/>
        <end position="68"/>
    </location>
</feature>
<dbReference type="InterPro" id="IPR025487">
    <property type="entry name" value="DUF4379"/>
</dbReference>
<reference evidence="2" key="1">
    <citation type="journal article" date="2014" name="Genome Biol. Evol.">
        <title>Pangenome evidence for extensive interdomain horizontal transfer affecting lineage core and shell genes in uncultured planktonic thaumarchaeota and euryarchaeota.</title>
        <authorList>
            <person name="Deschamps P."/>
            <person name="Zivanovic Y."/>
            <person name="Moreira D."/>
            <person name="Rodriguez-Valera F."/>
            <person name="Lopez-Garcia P."/>
        </authorList>
    </citation>
    <scope>NUCLEOTIDE SEQUENCE</scope>
</reference>
<evidence type="ECO:0000259" key="1">
    <source>
        <dbReference type="Pfam" id="PF14311"/>
    </source>
</evidence>
<dbReference type="PANTHER" id="PTHR37317">
    <property type="entry name" value="BLR8090 PROTEIN"/>
    <property type="match status" value="1"/>
</dbReference>
<dbReference type="EMBL" id="KF900502">
    <property type="protein sequence ID" value="AIE97234.1"/>
    <property type="molecule type" value="Genomic_DNA"/>
</dbReference>
<proteinExistence type="predicted"/>
<sequence>MARKYPPITSSHPEIASEWMSERNSPMGLGNISQGSQKRAWWKCADCENEWETQVSNRIRHGCPYCNSGALHSDGRNSLKEEFFEISMQWHPTRNNGLLPSEVVPGSPRKVWWLCDRSECEHLHEWEASIANRTSLGTRCPFCYGNHSFCPCNSIASTNPELAAQLHPDEPIPATELSHGSAQVVRWLCPKSECEHEHSWYSTVSNRTKGQGCPYCSNPPKTVCKCNSFGTIFPEKAAQWHPTKNGDLSPFDFTPHSSSKKVWWKCPNGPDHEWRGNISDRTRKDQHGGCPYCSKPAKMISITNCLETLYPEVARLWHPELNGELTPRDVFAGSGKRVWWKCPNGPDHEWRGPIGRLTGTEGKYESNGCPFCQGYQTSVTNRLDIHRPELVEEWHPTKNGQKTPEEFTVRSNLSVWWKCKGCGEEWRSIIGNRSKGQGCASCATYGFDPSRPAYYYAMEIHGQEGIWWYKGGISVNPETRRYMVERSLTSAGLPLEVRLVATKHFDKGRDAKRFERTLLEIEEIRAETIEKFDGSAELFEVNPLDYAVENELVENSSSQMTLDNFLLET</sequence>